<dbReference type="InterPro" id="IPR008920">
    <property type="entry name" value="TF_FadR/GntR_C"/>
</dbReference>
<dbReference type="OrthoDB" id="389878at2"/>
<dbReference type="EMBL" id="MQVX01000001">
    <property type="protein sequence ID" value="PQJ15005.1"/>
    <property type="molecule type" value="Genomic_DNA"/>
</dbReference>
<evidence type="ECO:0000256" key="3">
    <source>
        <dbReference type="ARBA" id="ARBA00023163"/>
    </source>
</evidence>
<dbReference type="Gene3D" id="1.10.10.10">
    <property type="entry name" value="Winged helix-like DNA-binding domain superfamily/Winged helix DNA-binding domain"/>
    <property type="match status" value="1"/>
</dbReference>
<dbReference type="Pfam" id="PF00392">
    <property type="entry name" value="GntR"/>
    <property type="match status" value="1"/>
</dbReference>
<dbReference type="PANTHER" id="PTHR43537:SF24">
    <property type="entry name" value="GLUCONATE OPERON TRANSCRIPTIONAL REPRESSOR"/>
    <property type="match status" value="1"/>
</dbReference>
<dbReference type="AlphaFoldDB" id="A0A2S7T682"/>
<dbReference type="Gene3D" id="1.20.120.530">
    <property type="entry name" value="GntR ligand-binding domain-like"/>
    <property type="match status" value="1"/>
</dbReference>
<evidence type="ECO:0000313" key="5">
    <source>
        <dbReference type="EMBL" id="PQJ15005.1"/>
    </source>
</evidence>
<keyword evidence="2" id="KW-0238">DNA-binding</keyword>
<keyword evidence="3" id="KW-0804">Transcription</keyword>
<proteinExistence type="predicted"/>
<dbReference type="PANTHER" id="PTHR43537">
    <property type="entry name" value="TRANSCRIPTIONAL REGULATOR, GNTR FAMILY"/>
    <property type="match status" value="1"/>
</dbReference>
<dbReference type="Pfam" id="PF07729">
    <property type="entry name" value="FCD"/>
    <property type="match status" value="1"/>
</dbReference>
<dbReference type="InterPro" id="IPR036388">
    <property type="entry name" value="WH-like_DNA-bd_sf"/>
</dbReference>
<dbReference type="PROSITE" id="PS50949">
    <property type="entry name" value="HTH_GNTR"/>
    <property type="match status" value="1"/>
</dbReference>
<dbReference type="GO" id="GO:0003677">
    <property type="term" value="F:DNA binding"/>
    <property type="evidence" value="ECO:0007669"/>
    <property type="project" value="UniProtKB-KW"/>
</dbReference>
<keyword evidence="6" id="KW-1185">Reference proteome</keyword>
<dbReference type="RefSeq" id="WP_105000657.1">
    <property type="nucleotide sequence ID" value="NZ_MQVX01000001.1"/>
</dbReference>
<organism evidence="5 6">
    <name type="scientific">Aureicoccus marinus</name>
    <dbReference type="NCBI Taxonomy" id="754435"/>
    <lineage>
        <taxon>Bacteria</taxon>
        <taxon>Pseudomonadati</taxon>
        <taxon>Bacteroidota</taxon>
        <taxon>Flavobacteriia</taxon>
        <taxon>Flavobacteriales</taxon>
        <taxon>Flavobacteriaceae</taxon>
        <taxon>Aureicoccus</taxon>
    </lineage>
</organism>
<dbReference type="GO" id="GO:0003700">
    <property type="term" value="F:DNA-binding transcription factor activity"/>
    <property type="evidence" value="ECO:0007669"/>
    <property type="project" value="InterPro"/>
</dbReference>
<gene>
    <name evidence="5" type="ORF">BST99_04000</name>
</gene>
<dbReference type="SUPFAM" id="SSF46785">
    <property type="entry name" value="Winged helix' DNA-binding domain"/>
    <property type="match status" value="1"/>
</dbReference>
<dbReference type="InterPro" id="IPR000524">
    <property type="entry name" value="Tscrpt_reg_HTH_GntR"/>
</dbReference>
<keyword evidence="1" id="KW-0805">Transcription regulation</keyword>
<accession>A0A2S7T682</accession>
<evidence type="ECO:0000256" key="2">
    <source>
        <dbReference type="ARBA" id="ARBA00023125"/>
    </source>
</evidence>
<protein>
    <recommendedName>
        <fullName evidence="4">HTH gntR-type domain-containing protein</fullName>
    </recommendedName>
</protein>
<dbReference type="InterPro" id="IPR036390">
    <property type="entry name" value="WH_DNA-bd_sf"/>
</dbReference>
<reference evidence="6" key="1">
    <citation type="submission" date="2016-11" db="EMBL/GenBank/DDBJ databases">
        <title>Trade-off between light-utilization and light-protection in marine flavobacteria.</title>
        <authorList>
            <person name="Kumagai Y."/>
            <person name="Yoshizawa S."/>
            <person name="Kogure K."/>
        </authorList>
    </citation>
    <scope>NUCLEOTIDE SEQUENCE [LARGE SCALE GENOMIC DNA]</scope>
    <source>
        <strain evidence="6">SG-18</strain>
    </source>
</reference>
<comment type="caution">
    <text evidence="5">The sequence shown here is derived from an EMBL/GenBank/DDBJ whole genome shotgun (WGS) entry which is preliminary data.</text>
</comment>
<dbReference type="SUPFAM" id="SSF48008">
    <property type="entry name" value="GntR ligand-binding domain-like"/>
    <property type="match status" value="1"/>
</dbReference>
<evidence type="ECO:0000256" key="1">
    <source>
        <dbReference type="ARBA" id="ARBA00023015"/>
    </source>
</evidence>
<dbReference type="InterPro" id="IPR011711">
    <property type="entry name" value="GntR_C"/>
</dbReference>
<dbReference type="SMART" id="SM00345">
    <property type="entry name" value="HTH_GNTR"/>
    <property type="match status" value="1"/>
</dbReference>
<sequence>MDRSILRDQVKTYLLEQIQQGRLGVGESINLASLSRETKISVTPIREALSQFEHAGIVKALPNRGFVISKMEAKEAEQLFETLAQLELMALEDTAIDQIDTTELRKQLRNLEQTHTYLSRLNAHYTFHDLLTGKCTNKVLLGIIQDLRIRVLFYEQAFVTEPSFYEHIDNQKEAIVQAIEEDNLPTAALILKMNWMIVLNHVKKEMAQKN</sequence>
<evidence type="ECO:0000259" key="4">
    <source>
        <dbReference type="PROSITE" id="PS50949"/>
    </source>
</evidence>
<name>A0A2S7T682_9FLAO</name>
<evidence type="ECO:0000313" key="6">
    <source>
        <dbReference type="Proteomes" id="UP000239366"/>
    </source>
</evidence>
<feature type="domain" description="HTH gntR-type" evidence="4">
    <location>
        <begin position="4"/>
        <end position="71"/>
    </location>
</feature>
<dbReference type="Proteomes" id="UP000239366">
    <property type="component" value="Unassembled WGS sequence"/>
</dbReference>